<sequence length="489" mass="52005">MPVKAKGVIAAQLERFRNAPPRSRDDREAIKAADFWWLSSESAPGSTAEAHQEKRHNAQEENLPPPTAGSRLGSPPRATQRPARKLQSPLQGTLGSPSPERLPCRPTTYVPKSPTARTRPVTPLSPQSPSAQLRPMSPLSPTPAPLNLSEIHSSADAVRQLASGHPRLYQALRRLERTSDRRLSPLTLQKVRAAMRQAGLEPEAGDVSEAESPAPVSQNQPAPTKEVSEVISELTFRPTAHDPGHMDSVSVPADSSIHLSSPRAASKSTDKQSVQQAQQAAEPLTAAPASGSEGSDRNAVFGERMLSMLAAIQDQLNGLSNKARARPAAEEPGQQASSIHNTNTASTSSTEAGCHSSAAKPASPSKPVAPAAQLRAELLSPKDAADVVKAARVASRQVDRALRAFMARLDPVSTLSPPSSCYRPPHHSSRPSSPCSSPPRLQQQLQRLHQGGSEGDFGGSSRMLCRGVSLSRHPSGSGNATAGEIWHHY</sequence>
<accession>A0AAW1PZP1</accession>
<feature type="compositionally biased region" description="Low complexity" evidence="1">
    <location>
        <begin position="336"/>
        <end position="369"/>
    </location>
</feature>
<dbReference type="Proteomes" id="UP001465755">
    <property type="component" value="Unassembled WGS sequence"/>
</dbReference>
<evidence type="ECO:0000313" key="3">
    <source>
        <dbReference type="Proteomes" id="UP001465755"/>
    </source>
</evidence>
<gene>
    <name evidence="2" type="ORF">WJX73_007813</name>
</gene>
<feature type="compositionally biased region" description="Basic and acidic residues" evidence="1">
    <location>
        <begin position="50"/>
        <end position="59"/>
    </location>
</feature>
<feature type="compositionally biased region" description="Low complexity" evidence="1">
    <location>
        <begin position="430"/>
        <end position="450"/>
    </location>
</feature>
<evidence type="ECO:0000313" key="2">
    <source>
        <dbReference type="EMBL" id="KAK9815110.1"/>
    </source>
</evidence>
<dbReference type="AlphaFoldDB" id="A0AAW1PZP1"/>
<keyword evidence="3" id="KW-1185">Reference proteome</keyword>
<name>A0AAW1PZP1_9CHLO</name>
<evidence type="ECO:0000256" key="1">
    <source>
        <dbReference type="SAM" id="MobiDB-lite"/>
    </source>
</evidence>
<organism evidence="2 3">
    <name type="scientific">Symbiochloris irregularis</name>
    <dbReference type="NCBI Taxonomy" id="706552"/>
    <lineage>
        <taxon>Eukaryota</taxon>
        <taxon>Viridiplantae</taxon>
        <taxon>Chlorophyta</taxon>
        <taxon>core chlorophytes</taxon>
        <taxon>Trebouxiophyceae</taxon>
        <taxon>Trebouxiales</taxon>
        <taxon>Trebouxiaceae</taxon>
        <taxon>Symbiochloris</taxon>
    </lineage>
</organism>
<feature type="region of interest" description="Disordered" evidence="1">
    <location>
        <begin position="413"/>
        <end position="489"/>
    </location>
</feature>
<comment type="caution">
    <text evidence="2">The sequence shown here is derived from an EMBL/GenBank/DDBJ whole genome shotgun (WGS) entry which is preliminary data.</text>
</comment>
<feature type="region of interest" description="Disordered" evidence="1">
    <location>
        <begin position="200"/>
        <end position="297"/>
    </location>
</feature>
<feature type="region of interest" description="Disordered" evidence="1">
    <location>
        <begin position="320"/>
        <end position="369"/>
    </location>
</feature>
<proteinExistence type="predicted"/>
<dbReference type="EMBL" id="JALJOQ010000001">
    <property type="protein sequence ID" value="KAK9815110.1"/>
    <property type="molecule type" value="Genomic_DNA"/>
</dbReference>
<feature type="region of interest" description="Disordered" evidence="1">
    <location>
        <begin position="38"/>
        <end position="148"/>
    </location>
</feature>
<protein>
    <submittedName>
        <fullName evidence="2">Uncharacterized protein</fullName>
    </submittedName>
</protein>
<reference evidence="2 3" key="1">
    <citation type="journal article" date="2024" name="Nat. Commun.">
        <title>Phylogenomics reveals the evolutionary origins of lichenization in chlorophyte algae.</title>
        <authorList>
            <person name="Puginier C."/>
            <person name="Libourel C."/>
            <person name="Otte J."/>
            <person name="Skaloud P."/>
            <person name="Haon M."/>
            <person name="Grisel S."/>
            <person name="Petersen M."/>
            <person name="Berrin J.G."/>
            <person name="Delaux P.M."/>
            <person name="Dal Grande F."/>
            <person name="Keller J."/>
        </authorList>
    </citation>
    <scope>NUCLEOTIDE SEQUENCE [LARGE SCALE GENOMIC DNA]</scope>
    <source>
        <strain evidence="2 3">SAG 2036</strain>
    </source>
</reference>